<name>A0AAD4C303_BOLED</name>
<dbReference type="GO" id="GO:0004376">
    <property type="term" value="F:GPI mannosyltransferase activity"/>
    <property type="evidence" value="ECO:0007669"/>
    <property type="project" value="InterPro"/>
</dbReference>
<keyword evidence="5 13" id="KW-0337">GPI-anchor biosynthesis</keyword>
<comment type="caution">
    <text evidence="15">The sequence shown here is derived from an EMBL/GenBank/DDBJ whole genome shotgun (WGS) entry which is preliminary data.</text>
</comment>
<keyword evidence="6 13" id="KW-0328">Glycosyltransferase</keyword>
<dbReference type="GO" id="GO:0005789">
    <property type="term" value="C:endoplasmic reticulum membrane"/>
    <property type="evidence" value="ECO:0007669"/>
    <property type="project" value="UniProtKB-SubCell"/>
</dbReference>
<evidence type="ECO:0000256" key="3">
    <source>
        <dbReference type="ARBA" id="ARBA00011071"/>
    </source>
</evidence>
<keyword evidence="10 13" id="KW-1133">Transmembrane helix</keyword>
<evidence type="ECO:0000256" key="2">
    <source>
        <dbReference type="ARBA" id="ARBA00004687"/>
    </source>
</evidence>
<dbReference type="GO" id="GO:0006506">
    <property type="term" value="P:GPI anchor biosynthetic process"/>
    <property type="evidence" value="ECO:0007669"/>
    <property type="project" value="UniProtKB-KW"/>
</dbReference>
<feature type="transmembrane region" description="Helical" evidence="13">
    <location>
        <begin position="406"/>
        <end position="423"/>
    </location>
</feature>
<dbReference type="InterPro" id="IPR007704">
    <property type="entry name" value="PIG-M"/>
</dbReference>
<feature type="region of interest" description="Disordered" evidence="14">
    <location>
        <begin position="140"/>
        <end position="160"/>
    </location>
</feature>
<dbReference type="GO" id="GO:0051751">
    <property type="term" value="F:alpha-1,4-mannosyltransferase activity"/>
    <property type="evidence" value="ECO:0007669"/>
    <property type="project" value="InterPro"/>
</dbReference>
<organism evidence="15 16">
    <name type="scientific">Boletus edulis BED1</name>
    <dbReference type="NCBI Taxonomy" id="1328754"/>
    <lineage>
        <taxon>Eukaryota</taxon>
        <taxon>Fungi</taxon>
        <taxon>Dikarya</taxon>
        <taxon>Basidiomycota</taxon>
        <taxon>Agaricomycotina</taxon>
        <taxon>Agaricomycetes</taxon>
        <taxon>Agaricomycetidae</taxon>
        <taxon>Boletales</taxon>
        <taxon>Boletineae</taxon>
        <taxon>Boletaceae</taxon>
        <taxon>Boletoideae</taxon>
        <taxon>Boletus</taxon>
    </lineage>
</organism>
<evidence type="ECO:0000256" key="8">
    <source>
        <dbReference type="ARBA" id="ARBA00022692"/>
    </source>
</evidence>
<dbReference type="PANTHER" id="PTHR12886:SF0">
    <property type="entry name" value="GPI MANNOSYLTRANSFERASE 1"/>
    <property type="match status" value="1"/>
</dbReference>
<evidence type="ECO:0000313" key="15">
    <source>
        <dbReference type="EMBL" id="KAF8447560.1"/>
    </source>
</evidence>
<gene>
    <name evidence="15" type="ORF">L210DRAFT_3389997</name>
</gene>
<comment type="subcellular location">
    <subcellularLocation>
        <location evidence="1 13">Endoplasmic reticulum membrane</location>
        <topology evidence="1 13">Multi-pass membrane protein</topology>
    </subcellularLocation>
</comment>
<evidence type="ECO:0000256" key="11">
    <source>
        <dbReference type="ARBA" id="ARBA00023136"/>
    </source>
</evidence>
<evidence type="ECO:0000256" key="13">
    <source>
        <dbReference type="RuleBase" id="RU365064"/>
    </source>
</evidence>
<comment type="function">
    <text evidence="12 13">Mannosyltransferase involved in glycosylphosphatidylinositol-anchor biosynthesis. Transfers the first alpha-1,4-mannose to GlcN-acyl-PI during GPI precursor assembly. Required for cell wall integrity.</text>
</comment>
<keyword evidence="11 13" id="KW-0472">Membrane</keyword>
<dbReference type="GO" id="GO:1990529">
    <property type="term" value="C:glycosylphosphatidylinositol-mannosyltransferase I complex"/>
    <property type="evidence" value="ECO:0007669"/>
    <property type="project" value="TreeGrafter"/>
</dbReference>
<evidence type="ECO:0000256" key="7">
    <source>
        <dbReference type="ARBA" id="ARBA00022679"/>
    </source>
</evidence>
<comment type="pathway">
    <text evidence="2 13">Glycolipid biosynthesis; glycosylphosphatidylinositol-anchor biosynthesis.</text>
</comment>
<dbReference type="Pfam" id="PF05007">
    <property type="entry name" value="Mannosyl_trans"/>
    <property type="match status" value="1"/>
</dbReference>
<evidence type="ECO:0000256" key="9">
    <source>
        <dbReference type="ARBA" id="ARBA00022824"/>
    </source>
</evidence>
<keyword evidence="9 13" id="KW-0256">Endoplasmic reticulum</keyword>
<proteinExistence type="inferred from homology"/>
<feature type="transmembrane region" description="Helical" evidence="13">
    <location>
        <begin position="369"/>
        <end position="394"/>
    </location>
</feature>
<evidence type="ECO:0000256" key="12">
    <source>
        <dbReference type="ARBA" id="ARBA00025399"/>
    </source>
</evidence>
<evidence type="ECO:0000256" key="4">
    <source>
        <dbReference type="ARBA" id="ARBA00013797"/>
    </source>
</evidence>
<accession>A0AAD4C303</accession>
<feature type="compositionally biased region" description="Basic and acidic residues" evidence="14">
    <location>
        <begin position="144"/>
        <end position="159"/>
    </location>
</feature>
<protein>
    <recommendedName>
        <fullName evidence="4 13">GPI mannosyltransferase 1</fullName>
        <ecNumber evidence="13">2.4.1.-</ecNumber>
    </recommendedName>
    <alternativeName>
        <fullName evidence="13">GPI mannosyltransferase I</fullName>
    </alternativeName>
</protein>
<reference evidence="15" key="1">
    <citation type="submission" date="2019-10" db="EMBL/GenBank/DDBJ databases">
        <authorList>
            <consortium name="DOE Joint Genome Institute"/>
            <person name="Kuo A."/>
            <person name="Miyauchi S."/>
            <person name="Kiss E."/>
            <person name="Drula E."/>
            <person name="Kohler A."/>
            <person name="Sanchez-Garcia M."/>
            <person name="Andreopoulos B."/>
            <person name="Barry K.W."/>
            <person name="Bonito G."/>
            <person name="Buee M."/>
            <person name="Carver A."/>
            <person name="Chen C."/>
            <person name="Cichocki N."/>
            <person name="Clum A."/>
            <person name="Culley D."/>
            <person name="Crous P.W."/>
            <person name="Fauchery L."/>
            <person name="Girlanda M."/>
            <person name="Hayes R."/>
            <person name="Keri Z."/>
            <person name="LaButti K."/>
            <person name="Lipzen A."/>
            <person name="Lombard V."/>
            <person name="Magnuson J."/>
            <person name="Maillard F."/>
            <person name="Morin E."/>
            <person name="Murat C."/>
            <person name="Nolan M."/>
            <person name="Ohm R."/>
            <person name="Pangilinan J."/>
            <person name="Pereira M."/>
            <person name="Perotto S."/>
            <person name="Peter M."/>
            <person name="Riley R."/>
            <person name="Sitrit Y."/>
            <person name="Stielow B."/>
            <person name="Szollosi G."/>
            <person name="Zifcakova L."/>
            <person name="Stursova M."/>
            <person name="Spatafora J.W."/>
            <person name="Tedersoo L."/>
            <person name="Vaario L.-M."/>
            <person name="Yamada A."/>
            <person name="Yan M."/>
            <person name="Wang P."/>
            <person name="Xu J."/>
            <person name="Bruns T."/>
            <person name="Baldrian P."/>
            <person name="Vilgalys R."/>
            <person name="Henrissat B."/>
            <person name="Grigoriev I.V."/>
            <person name="Hibbett D."/>
            <person name="Nagy L.G."/>
            <person name="Martin F.M."/>
        </authorList>
    </citation>
    <scope>NUCLEOTIDE SEQUENCE</scope>
    <source>
        <strain evidence="15">BED1</strain>
    </source>
</reference>
<evidence type="ECO:0000256" key="10">
    <source>
        <dbReference type="ARBA" id="ARBA00022989"/>
    </source>
</evidence>
<keyword evidence="8 13" id="KW-0812">Transmembrane</keyword>
<keyword evidence="7 13" id="KW-0808">Transferase</keyword>
<dbReference type="Proteomes" id="UP001194468">
    <property type="component" value="Unassembled WGS sequence"/>
</dbReference>
<evidence type="ECO:0000256" key="5">
    <source>
        <dbReference type="ARBA" id="ARBA00022502"/>
    </source>
</evidence>
<reference evidence="15" key="2">
    <citation type="journal article" date="2020" name="Nat. Commun.">
        <title>Large-scale genome sequencing of mycorrhizal fungi provides insights into the early evolution of symbiotic traits.</title>
        <authorList>
            <person name="Miyauchi S."/>
            <person name="Kiss E."/>
            <person name="Kuo A."/>
            <person name="Drula E."/>
            <person name="Kohler A."/>
            <person name="Sanchez-Garcia M."/>
            <person name="Morin E."/>
            <person name="Andreopoulos B."/>
            <person name="Barry K.W."/>
            <person name="Bonito G."/>
            <person name="Buee M."/>
            <person name="Carver A."/>
            <person name="Chen C."/>
            <person name="Cichocki N."/>
            <person name="Clum A."/>
            <person name="Culley D."/>
            <person name="Crous P.W."/>
            <person name="Fauchery L."/>
            <person name="Girlanda M."/>
            <person name="Hayes R.D."/>
            <person name="Keri Z."/>
            <person name="LaButti K."/>
            <person name="Lipzen A."/>
            <person name="Lombard V."/>
            <person name="Magnuson J."/>
            <person name="Maillard F."/>
            <person name="Murat C."/>
            <person name="Nolan M."/>
            <person name="Ohm R.A."/>
            <person name="Pangilinan J."/>
            <person name="Pereira M.F."/>
            <person name="Perotto S."/>
            <person name="Peter M."/>
            <person name="Pfister S."/>
            <person name="Riley R."/>
            <person name="Sitrit Y."/>
            <person name="Stielow J.B."/>
            <person name="Szollosi G."/>
            <person name="Zifcakova L."/>
            <person name="Stursova M."/>
            <person name="Spatafora J.W."/>
            <person name="Tedersoo L."/>
            <person name="Vaario L.M."/>
            <person name="Yamada A."/>
            <person name="Yan M."/>
            <person name="Wang P."/>
            <person name="Xu J."/>
            <person name="Bruns T."/>
            <person name="Baldrian P."/>
            <person name="Vilgalys R."/>
            <person name="Dunand C."/>
            <person name="Henrissat B."/>
            <person name="Grigoriev I.V."/>
            <person name="Hibbett D."/>
            <person name="Nagy L.G."/>
            <person name="Martin F.M."/>
        </authorList>
    </citation>
    <scope>NUCLEOTIDE SEQUENCE</scope>
    <source>
        <strain evidence="15">BED1</strain>
    </source>
</reference>
<dbReference type="PANTHER" id="PTHR12886">
    <property type="entry name" value="PIG-M MANNOSYLTRANSFERASE"/>
    <property type="match status" value="1"/>
</dbReference>
<evidence type="ECO:0000256" key="14">
    <source>
        <dbReference type="SAM" id="MobiDB-lite"/>
    </source>
</evidence>
<feature type="transmembrane region" description="Helical" evidence="13">
    <location>
        <begin position="435"/>
        <end position="454"/>
    </location>
</feature>
<comment type="similarity">
    <text evidence="3 13">Belongs to the PIGM family.</text>
</comment>
<evidence type="ECO:0000256" key="1">
    <source>
        <dbReference type="ARBA" id="ARBA00004477"/>
    </source>
</evidence>
<dbReference type="AlphaFoldDB" id="A0AAD4C303"/>
<evidence type="ECO:0000256" key="6">
    <source>
        <dbReference type="ARBA" id="ARBA00022676"/>
    </source>
</evidence>
<feature type="transmembrane region" description="Helical" evidence="13">
    <location>
        <begin position="268"/>
        <end position="287"/>
    </location>
</feature>
<comment type="caution">
    <text evidence="13">Lacks conserved residue(s) required for the propagation of feature annotation.</text>
</comment>
<dbReference type="EC" id="2.4.1.-" evidence="13"/>
<feature type="transmembrane region" description="Helical" evidence="13">
    <location>
        <begin position="16"/>
        <end position="35"/>
    </location>
</feature>
<dbReference type="EMBL" id="WHUW01000004">
    <property type="protein sequence ID" value="KAF8447560.1"/>
    <property type="molecule type" value="Genomic_DNA"/>
</dbReference>
<keyword evidence="16" id="KW-1185">Reference proteome</keyword>
<sequence length="467" mass="53002">MNQYWSFHHWQKYSPPFWTLLIASALLRIGLILYSEWHDARSVVKYTDVDYRVFSDAARFLFHPSEGNVARVSLTKTLSLNVGNPYNRETYRYTPLLAALLLPNELVHASFGKYLFAACDLVNGVLIHRLLVTSILSQSTRTPGSDKAKPLDRQRRSEDTENITVADAKAWATFLAATHLLNPLVFSISTRGSSESILCTLVLLTLYYALHHQWDAAAVMLGISTHWKIYPVIYGVSCVTALAAQTRPTTGWGLAFAKSLVCTRTLRFGFLSAGTFFLLGAFCYAIWGHPFLYEAYLYHTDRLDHRHNFSPYFYLTYLTYPSPSGSSDDHALSLMQRLLRSPLTSLVPQLSLSLGTGMLLGRSTQDLPFAWFVQTFAFVLFNRVCTSQYFLWYTLFLPLLASRVRFSWWGVVVWAGVQAVWLAEAYKLEFLGENVFFGLWLRSLLYVGGHAWVLGNIMEGYAFGVTQ</sequence>
<evidence type="ECO:0000313" key="16">
    <source>
        <dbReference type="Proteomes" id="UP001194468"/>
    </source>
</evidence>